<gene>
    <name evidence="1" type="ORF">OSH02_10805</name>
</gene>
<evidence type="ECO:0000313" key="2">
    <source>
        <dbReference type="Proteomes" id="UP001208074"/>
    </source>
</evidence>
<sequence>MTEVLTFSEEQLQHLFGHEAAEDEDPERLREYYFKTDTYSEVAAELPLRILVGHKGVGKSALFKVAIQEEQDRGLITVLIKPDDVAGLATDTSDFLNTIREWKLGLSQIIAKKVLTDIGLDDESLVNRLKRYGGSLLSFFDETFRGVSKGATQPAKQALIDFYLKKNRISIYIDDLDRGWQGRKQDNVRISALLSAVRDLSSESRGLNFRISLRSDVYYLVRTSDESTDKIEGSVIWHSWTNHEIFVLLVKRIESFFGRDVDERSLLKMTQPQLASYLKPVMEERFQGHGLWENAPMYRVLMSLIRKRPRDLVKLCTLAGRAARRDQSNVIGTKHFQSVFEEYSQGRLQDTINEFRSELPLVEKLLLSMKPSKKERTSQEGYVYTTDSLLKKINDIREQGQFKFAAGDSGDSKRLATFMYKINFLTARKTSSSTVGVIRKYFEENRYLSNEFVDFGFDWEIHPAYRWALQPEGLQSMFTSLSLTVDDR</sequence>
<reference evidence="1" key="1">
    <citation type="submission" date="2022-11" db="EMBL/GenBank/DDBJ databases">
        <title>Biodiversity and phylogenetic relationships of bacteria.</title>
        <authorList>
            <person name="Machado R.A.R."/>
            <person name="Bhat A."/>
            <person name="Loulou A."/>
            <person name="Kallel S."/>
        </authorList>
    </citation>
    <scope>NUCLEOTIDE SEQUENCE</scope>
    <source>
        <strain evidence="1">DSM 16503</strain>
    </source>
</reference>
<evidence type="ECO:0000313" key="1">
    <source>
        <dbReference type="EMBL" id="MCX5565852.1"/>
    </source>
</evidence>
<comment type="caution">
    <text evidence="1">The sequence shown here is derived from an EMBL/GenBank/DDBJ whole genome shotgun (WGS) entry which is preliminary data.</text>
</comment>
<dbReference type="RefSeq" id="WP_266140710.1">
    <property type="nucleotide sequence ID" value="NZ_JAPKNB010000007.1"/>
</dbReference>
<dbReference type="EMBL" id="JAPKNB010000007">
    <property type="protein sequence ID" value="MCX5565852.1"/>
    <property type="molecule type" value="Genomic_DNA"/>
</dbReference>
<dbReference type="InterPro" id="IPR027417">
    <property type="entry name" value="P-loop_NTPase"/>
</dbReference>
<protein>
    <recommendedName>
        <fullName evidence="3">ATP-binding protein</fullName>
    </recommendedName>
</protein>
<dbReference type="NCBIfam" id="NF047389">
    <property type="entry name" value="ATPase_Sll1717"/>
    <property type="match status" value="1"/>
</dbReference>
<name>A0AAW5W0D0_9BURK</name>
<dbReference type="AlphaFoldDB" id="A0AAW5W0D0"/>
<organism evidence="1 2">
    <name type="scientific">Alcaligenes phenolicus</name>
    <dbReference type="NCBI Taxonomy" id="232846"/>
    <lineage>
        <taxon>Bacteria</taxon>
        <taxon>Pseudomonadati</taxon>
        <taxon>Pseudomonadota</taxon>
        <taxon>Betaproteobacteria</taxon>
        <taxon>Burkholderiales</taxon>
        <taxon>Alcaligenaceae</taxon>
        <taxon>Alcaligenes</taxon>
    </lineage>
</organism>
<accession>A0AAW5W0D0</accession>
<dbReference type="Proteomes" id="UP001208074">
    <property type="component" value="Unassembled WGS sequence"/>
</dbReference>
<dbReference type="SUPFAM" id="SSF52540">
    <property type="entry name" value="P-loop containing nucleoside triphosphate hydrolases"/>
    <property type="match status" value="1"/>
</dbReference>
<dbReference type="InterPro" id="IPR059206">
    <property type="entry name" value="Sll1717-like"/>
</dbReference>
<proteinExistence type="predicted"/>
<evidence type="ECO:0008006" key="3">
    <source>
        <dbReference type="Google" id="ProtNLM"/>
    </source>
</evidence>